<dbReference type="GO" id="GO:0015937">
    <property type="term" value="P:coenzyme A biosynthetic process"/>
    <property type="evidence" value="ECO:0007669"/>
    <property type="project" value="UniProtKB-UniRule"/>
</dbReference>
<dbReference type="PANTHER" id="PTHR10695:SF46">
    <property type="entry name" value="BIFUNCTIONAL COENZYME A SYNTHASE-RELATED"/>
    <property type="match status" value="1"/>
</dbReference>
<dbReference type="GO" id="GO:0005524">
    <property type="term" value="F:ATP binding"/>
    <property type="evidence" value="ECO:0007669"/>
    <property type="project" value="UniProtKB-UniRule"/>
</dbReference>
<proteinExistence type="inferred from homology"/>
<protein>
    <recommendedName>
        <fullName evidence="3 4">Dephospho-CoA kinase</fullName>
        <ecNumber evidence="3 4">2.7.1.24</ecNumber>
    </recommendedName>
    <alternativeName>
        <fullName evidence="3">Dephosphocoenzyme A kinase</fullName>
    </alternativeName>
</protein>
<dbReference type="NCBIfam" id="TIGR00152">
    <property type="entry name" value="dephospho-CoA kinase"/>
    <property type="match status" value="1"/>
</dbReference>
<dbReference type="UniPathway" id="UPA00241">
    <property type="reaction ID" value="UER00356"/>
</dbReference>
<dbReference type="RefSeq" id="WP_126703427.1">
    <property type="nucleotide sequence ID" value="NZ_CP034593.1"/>
</dbReference>
<keyword evidence="2 3" id="KW-0067">ATP-binding</keyword>
<dbReference type="KEGG" id="flh:EJ997_03925"/>
<keyword evidence="3" id="KW-0173">Coenzyme A biosynthesis</keyword>
<dbReference type="GO" id="GO:0004140">
    <property type="term" value="F:dephospho-CoA kinase activity"/>
    <property type="evidence" value="ECO:0007669"/>
    <property type="project" value="UniProtKB-UniRule"/>
</dbReference>
<keyword evidence="6" id="KW-1185">Reference proteome</keyword>
<dbReference type="CDD" id="cd02022">
    <property type="entry name" value="DPCK"/>
    <property type="match status" value="1"/>
</dbReference>
<dbReference type="InterPro" id="IPR027417">
    <property type="entry name" value="P-loop_NTPase"/>
</dbReference>
<dbReference type="Pfam" id="PF01121">
    <property type="entry name" value="CoaE"/>
    <property type="match status" value="1"/>
</dbReference>
<evidence type="ECO:0000313" key="5">
    <source>
        <dbReference type="EMBL" id="AZQ76619.1"/>
    </source>
</evidence>
<organism evidence="5 6">
    <name type="scientific">Flaviflexus ciconiae</name>
    <dbReference type="NCBI Taxonomy" id="2496867"/>
    <lineage>
        <taxon>Bacteria</taxon>
        <taxon>Bacillati</taxon>
        <taxon>Actinomycetota</taxon>
        <taxon>Actinomycetes</taxon>
        <taxon>Actinomycetales</taxon>
        <taxon>Actinomycetaceae</taxon>
        <taxon>Flaviflexus</taxon>
    </lineage>
</organism>
<dbReference type="PANTHER" id="PTHR10695">
    <property type="entry name" value="DEPHOSPHO-COA KINASE-RELATED"/>
    <property type="match status" value="1"/>
</dbReference>
<keyword evidence="1 3" id="KW-0547">Nucleotide-binding</keyword>
<dbReference type="SUPFAM" id="SSF52540">
    <property type="entry name" value="P-loop containing nucleoside triphosphate hydrolases"/>
    <property type="match status" value="1"/>
</dbReference>
<accession>A0A3Q9G3J5</accession>
<dbReference type="HAMAP" id="MF_00376">
    <property type="entry name" value="Dephospho_CoA_kinase"/>
    <property type="match status" value="1"/>
</dbReference>
<dbReference type="PROSITE" id="PS51219">
    <property type="entry name" value="DPCK"/>
    <property type="match status" value="1"/>
</dbReference>
<sequence length="278" mass="30702">MLYVGLTGGIASGKSLVSARMAEAGMKVMDADEISRDLTSEGGAAVPAIGNTFQGMVQNGILDRQKLANMVFSDPERLGELNAIIHPMVRDRMAEMFREYVSADPRAIVVEDSPLLIETGRAYVPQFLIVITSPDNLRIERLVRDRGMTEQHAQARINTQLEDEERLPFADAVIENTGTVEELEAQVDKIIARLREFEENVVTEAVPEAKGRHVMNGERLLGKLAHTGTEARVDGMDVVVPADTEEMILRHVCCVPDGDGWVRPDAEALVQVRLEETR</sequence>
<feature type="binding site" evidence="3">
    <location>
        <begin position="11"/>
        <end position="16"/>
    </location>
    <ligand>
        <name>ATP</name>
        <dbReference type="ChEBI" id="CHEBI:30616"/>
    </ligand>
</feature>
<dbReference type="Gene3D" id="3.40.50.300">
    <property type="entry name" value="P-loop containing nucleotide triphosphate hydrolases"/>
    <property type="match status" value="1"/>
</dbReference>
<comment type="similarity">
    <text evidence="3">Belongs to the CoaE family.</text>
</comment>
<comment type="pathway">
    <text evidence="3">Cofactor biosynthesis; coenzyme A biosynthesis; CoA from (R)-pantothenate: step 5/5.</text>
</comment>
<dbReference type="InterPro" id="IPR001977">
    <property type="entry name" value="Depp_CoAkinase"/>
</dbReference>
<dbReference type="GO" id="GO:0005737">
    <property type="term" value="C:cytoplasm"/>
    <property type="evidence" value="ECO:0007669"/>
    <property type="project" value="UniProtKB-SubCell"/>
</dbReference>
<gene>
    <name evidence="3" type="primary">coaE</name>
    <name evidence="5" type="ORF">EJ997_03925</name>
</gene>
<dbReference type="EC" id="2.7.1.24" evidence="3 4"/>
<evidence type="ECO:0000313" key="6">
    <source>
        <dbReference type="Proteomes" id="UP000280344"/>
    </source>
</evidence>
<keyword evidence="3 5" id="KW-0808">Transferase</keyword>
<evidence type="ECO:0000256" key="4">
    <source>
        <dbReference type="NCBIfam" id="TIGR00152"/>
    </source>
</evidence>
<evidence type="ECO:0000256" key="2">
    <source>
        <dbReference type="ARBA" id="ARBA00022840"/>
    </source>
</evidence>
<evidence type="ECO:0000256" key="3">
    <source>
        <dbReference type="HAMAP-Rule" id="MF_00376"/>
    </source>
</evidence>
<reference evidence="5 6" key="1">
    <citation type="submission" date="2018-12" db="EMBL/GenBank/DDBJ databases">
        <title>Complete genome sequence of Flaviflexus sp. H23T48.</title>
        <authorList>
            <person name="Bae J.-W."/>
            <person name="Lee J.-Y."/>
        </authorList>
    </citation>
    <scope>NUCLEOTIDE SEQUENCE [LARGE SCALE GENOMIC DNA]</scope>
    <source>
        <strain evidence="5 6">H23T48</strain>
    </source>
</reference>
<name>A0A3Q9G3J5_9ACTO</name>
<comment type="subcellular location">
    <subcellularLocation>
        <location evidence="3">Cytoplasm</location>
    </subcellularLocation>
</comment>
<comment type="catalytic activity">
    <reaction evidence="3">
        <text>3'-dephospho-CoA + ATP = ADP + CoA + H(+)</text>
        <dbReference type="Rhea" id="RHEA:18245"/>
        <dbReference type="ChEBI" id="CHEBI:15378"/>
        <dbReference type="ChEBI" id="CHEBI:30616"/>
        <dbReference type="ChEBI" id="CHEBI:57287"/>
        <dbReference type="ChEBI" id="CHEBI:57328"/>
        <dbReference type="ChEBI" id="CHEBI:456216"/>
        <dbReference type="EC" id="2.7.1.24"/>
    </reaction>
</comment>
<dbReference type="OrthoDB" id="9812943at2"/>
<dbReference type="Proteomes" id="UP000280344">
    <property type="component" value="Chromosome"/>
</dbReference>
<keyword evidence="3" id="KW-0963">Cytoplasm</keyword>
<evidence type="ECO:0000256" key="1">
    <source>
        <dbReference type="ARBA" id="ARBA00022741"/>
    </source>
</evidence>
<keyword evidence="3 5" id="KW-0418">Kinase</keyword>
<dbReference type="EMBL" id="CP034593">
    <property type="protein sequence ID" value="AZQ76619.1"/>
    <property type="molecule type" value="Genomic_DNA"/>
</dbReference>
<dbReference type="AlphaFoldDB" id="A0A3Q9G3J5"/>
<comment type="function">
    <text evidence="3">Catalyzes the phosphorylation of the 3'-hydroxyl group of dephosphocoenzyme A to form coenzyme A.</text>
</comment>